<gene>
    <name evidence="2" type="primary">AVEN_187378_1</name>
    <name evidence="2" type="ORF">CDAR_399721</name>
</gene>
<accession>A0AAV4S7I3</accession>
<organism evidence="2 3">
    <name type="scientific">Caerostris darwini</name>
    <dbReference type="NCBI Taxonomy" id="1538125"/>
    <lineage>
        <taxon>Eukaryota</taxon>
        <taxon>Metazoa</taxon>
        <taxon>Ecdysozoa</taxon>
        <taxon>Arthropoda</taxon>
        <taxon>Chelicerata</taxon>
        <taxon>Arachnida</taxon>
        <taxon>Araneae</taxon>
        <taxon>Araneomorphae</taxon>
        <taxon>Entelegynae</taxon>
        <taxon>Araneoidea</taxon>
        <taxon>Araneidae</taxon>
        <taxon>Caerostris</taxon>
    </lineage>
</organism>
<evidence type="ECO:0000313" key="2">
    <source>
        <dbReference type="EMBL" id="GIY29294.1"/>
    </source>
</evidence>
<keyword evidence="3" id="KW-1185">Reference proteome</keyword>
<evidence type="ECO:0000313" key="3">
    <source>
        <dbReference type="Proteomes" id="UP001054837"/>
    </source>
</evidence>
<dbReference type="AlphaFoldDB" id="A0AAV4S7I3"/>
<dbReference type="Proteomes" id="UP001054837">
    <property type="component" value="Unassembled WGS sequence"/>
</dbReference>
<dbReference type="EMBL" id="BPLQ01007303">
    <property type="protein sequence ID" value="GIY29294.1"/>
    <property type="molecule type" value="Genomic_DNA"/>
</dbReference>
<dbReference type="InterPro" id="IPR033369">
    <property type="entry name" value="C19orf12"/>
</dbReference>
<comment type="similarity">
    <text evidence="1">Belongs to the C19orf12 family.</text>
</comment>
<name>A0AAV4S7I3_9ARAC</name>
<proteinExistence type="inferred from homology"/>
<comment type="caution">
    <text evidence="2">The sequence shown here is derived from an EMBL/GenBank/DDBJ whole genome shotgun (WGS) entry which is preliminary data.</text>
</comment>
<dbReference type="PANTHER" id="PTHR31493">
    <property type="entry name" value="NAZO FAMILY MEMBER"/>
    <property type="match status" value="1"/>
</dbReference>
<dbReference type="PANTHER" id="PTHR31493:SF1">
    <property type="entry name" value="PROTEIN C19ORF12"/>
    <property type="match status" value="1"/>
</dbReference>
<reference evidence="2 3" key="1">
    <citation type="submission" date="2021-06" db="EMBL/GenBank/DDBJ databases">
        <title>Caerostris darwini draft genome.</title>
        <authorList>
            <person name="Kono N."/>
            <person name="Arakawa K."/>
        </authorList>
    </citation>
    <scope>NUCLEOTIDE SEQUENCE [LARGE SCALE GENOMIC DNA]</scope>
</reference>
<sequence length="166" mass="17678">MLQAYRHVMKGGLVGNLFFFFYLEATMGERLQELLDVIRVVCQEENLKVTIKNSARSGIFAAGGAVIGCMLAGPWGGVPGAAAGAAAAAATGQDFRPLFQVIGEWPDESKEQLAEKVRAILSRVDIKDVAAITAMATGAASVLRAEIAGAVIDYCNNEMMLEVARR</sequence>
<evidence type="ECO:0000256" key="1">
    <source>
        <dbReference type="ARBA" id="ARBA00029457"/>
    </source>
</evidence>
<dbReference type="Pfam" id="PF20721">
    <property type="entry name" value="C19orf12"/>
    <property type="match status" value="1"/>
</dbReference>
<protein>
    <submittedName>
        <fullName evidence="2">Uncharacterized protein</fullName>
    </submittedName>
</protein>